<evidence type="ECO:0000313" key="5">
    <source>
        <dbReference type="Proteomes" id="UP000317429"/>
    </source>
</evidence>
<gene>
    <name evidence="4" type="ORF">Pla175_39980</name>
</gene>
<evidence type="ECO:0000256" key="2">
    <source>
        <dbReference type="SAM" id="MobiDB-lite"/>
    </source>
</evidence>
<feature type="region of interest" description="Disordered" evidence="2">
    <location>
        <begin position="176"/>
        <end position="204"/>
    </location>
</feature>
<evidence type="ECO:0000313" key="4">
    <source>
        <dbReference type="EMBL" id="QDU90591.1"/>
    </source>
</evidence>
<dbReference type="GO" id="GO:0016779">
    <property type="term" value="F:nucleotidyltransferase activity"/>
    <property type="evidence" value="ECO:0007669"/>
    <property type="project" value="UniProtKB-ARBA"/>
</dbReference>
<evidence type="ECO:0000256" key="1">
    <source>
        <dbReference type="ARBA" id="ARBA00022679"/>
    </source>
</evidence>
<accession>A0A518DGI7</accession>
<protein>
    <submittedName>
        <fullName evidence="4">Molybdopterin-guanine dinucleotide biosynthesis protein MobA</fullName>
    </submittedName>
</protein>
<dbReference type="KEGG" id="pnd:Pla175_39980"/>
<dbReference type="PANTHER" id="PTHR19136">
    <property type="entry name" value="MOLYBDENUM COFACTOR GUANYLYLTRANSFERASE"/>
    <property type="match status" value="1"/>
</dbReference>
<dbReference type="RefSeq" id="WP_145289389.1">
    <property type="nucleotide sequence ID" value="NZ_CP036291.1"/>
</dbReference>
<evidence type="ECO:0000259" key="3">
    <source>
        <dbReference type="Pfam" id="PF12804"/>
    </source>
</evidence>
<dbReference type="InterPro" id="IPR025877">
    <property type="entry name" value="MobA-like_NTP_Trfase"/>
</dbReference>
<dbReference type="AlphaFoldDB" id="A0A518DGI7"/>
<keyword evidence="5" id="KW-1185">Reference proteome</keyword>
<dbReference type="PANTHER" id="PTHR19136:SF81">
    <property type="entry name" value="MOLYBDENUM COFACTOR GUANYLYLTRANSFERASE"/>
    <property type="match status" value="1"/>
</dbReference>
<proteinExistence type="predicted"/>
<keyword evidence="1" id="KW-0808">Transferase</keyword>
<sequence length="204" mass="21610">MLPLYILVGGASSRFGVDKASFPVDGRPWAEHVASRLSSPGAPSRLGTPGAPSGQYTLVGRLMHPDALPGAHCIADAAEGEGPLTGVLAALDHQRRSHGEGLVAVASCDLVRPEPQWLAPLAAAHWAEPELEAAAYQAAGRWQPFPCVAHTRWTQTLRRLLAEGVRSWQQALAASRAHAEPWTGPADGPPQANTPAELRLRLSP</sequence>
<dbReference type="Proteomes" id="UP000317429">
    <property type="component" value="Chromosome"/>
</dbReference>
<feature type="domain" description="MobA-like NTP transferase" evidence="3">
    <location>
        <begin position="6"/>
        <end position="172"/>
    </location>
</feature>
<organism evidence="4 5">
    <name type="scientific">Pirellulimonas nuda</name>
    <dbReference type="NCBI Taxonomy" id="2528009"/>
    <lineage>
        <taxon>Bacteria</taxon>
        <taxon>Pseudomonadati</taxon>
        <taxon>Planctomycetota</taxon>
        <taxon>Planctomycetia</taxon>
        <taxon>Pirellulales</taxon>
        <taxon>Lacipirellulaceae</taxon>
        <taxon>Pirellulimonas</taxon>
    </lineage>
</organism>
<dbReference type="EMBL" id="CP036291">
    <property type="protein sequence ID" value="QDU90591.1"/>
    <property type="molecule type" value="Genomic_DNA"/>
</dbReference>
<dbReference type="Pfam" id="PF12804">
    <property type="entry name" value="NTP_transf_3"/>
    <property type="match status" value="1"/>
</dbReference>
<dbReference type="SUPFAM" id="SSF53448">
    <property type="entry name" value="Nucleotide-diphospho-sugar transferases"/>
    <property type="match status" value="1"/>
</dbReference>
<name>A0A518DGI7_9BACT</name>
<dbReference type="InterPro" id="IPR029044">
    <property type="entry name" value="Nucleotide-diphossugar_trans"/>
</dbReference>
<dbReference type="OrthoDB" id="9788394at2"/>
<dbReference type="Gene3D" id="3.90.550.10">
    <property type="entry name" value="Spore Coat Polysaccharide Biosynthesis Protein SpsA, Chain A"/>
    <property type="match status" value="1"/>
</dbReference>
<reference evidence="4 5" key="1">
    <citation type="submission" date="2019-02" db="EMBL/GenBank/DDBJ databases">
        <title>Deep-cultivation of Planctomycetes and their phenomic and genomic characterization uncovers novel biology.</title>
        <authorList>
            <person name="Wiegand S."/>
            <person name="Jogler M."/>
            <person name="Boedeker C."/>
            <person name="Pinto D."/>
            <person name="Vollmers J."/>
            <person name="Rivas-Marin E."/>
            <person name="Kohn T."/>
            <person name="Peeters S.H."/>
            <person name="Heuer A."/>
            <person name="Rast P."/>
            <person name="Oberbeckmann S."/>
            <person name="Bunk B."/>
            <person name="Jeske O."/>
            <person name="Meyerdierks A."/>
            <person name="Storesund J.E."/>
            <person name="Kallscheuer N."/>
            <person name="Luecker S."/>
            <person name="Lage O.M."/>
            <person name="Pohl T."/>
            <person name="Merkel B.J."/>
            <person name="Hornburger P."/>
            <person name="Mueller R.-W."/>
            <person name="Bruemmer F."/>
            <person name="Labrenz M."/>
            <person name="Spormann A.M."/>
            <person name="Op den Camp H."/>
            <person name="Overmann J."/>
            <person name="Amann R."/>
            <person name="Jetten M.S.M."/>
            <person name="Mascher T."/>
            <person name="Medema M.H."/>
            <person name="Devos D.P."/>
            <person name="Kaster A.-K."/>
            <person name="Ovreas L."/>
            <person name="Rohde M."/>
            <person name="Galperin M.Y."/>
            <person name="Jogler C."/>
        </authorList>
    </citation>
    <scope>NUCLEOTIDE SEQUENCE [LARGE SCALE GENOMIC DNA]</scope>
    <source>
        <strain evidence="4 5">Pla175</strain>
    </source>
</reference>